<evidence type="ECO:0000256" key="1">
    <source>
        <dbReference type="ARBA" id="ARBA00022723"/>
    </source>
</evidence>
<dbReference type="Gene3D" id="3.40.1190.20">
    <property type="match status" value="1"/>
</dbReference>
<dbReference type="EMBL" id="MLYV02000033">
    <property type="protein sequence ID" value="PSS37686.1"/>
    <property type="molecule type" value="Genomic_DNA"/>
</dbReference>
<dbReference type="GO" id="GO:0016798">
    <property type="term" value="F:hydrolase activity, acting on glycosyl bonds"/>
    <property type="evidence" value="ECO:0007669"/>
    <property type="project" value="UniProtKB-KW"/>
</dbReference>
<dbReference type="STRING" id="98765.A0A2R6S5Z6"/>
<dbReference type="InterPro" id="IPR011611">
    <property type="entry name" value="PfkB_dom"/>
</dbReference>
<proteinExistence type="predicted"/>
<keyword evidence="8" id="KW-1185">Reference proteome</keyword>
<dbReference type="PANTHER" id="PTHR42909">
    <property type="entry name" value="ZGC:136858"/>
    <property type="match status" value="1"/>
</dbReference>
<dbReference type="InterPro" id="IPR029056">
    <property type="entry name" value="Ribokinase-like"/>
</dbReference>
<feature type="domain" description="Carbohydrate kinase PfkB" evidence="6">
    <location>
        <begin position="287"/>
        <end position="399"/>
    </location>
</feature>
<dbReference type="Pfam" id="PF04227">
    <property type="entry name" value="Indigoidine_A"/>
    <property type="match status" value="1"/>
</dbReference>
<keyword evidence="4" id="KW-0456">Lyase</keyword>
<dbReference type="Pfam" id="PF00294">
    <property type="entry name" value="PfkB"/>
    <property type="match status" value="2"/>
</dbReference>
<dbReference type="Gene3D" id="3.40.1790.10">
    <property type="entry name" value="Indigoidine synthase domain"/>
    <property type="match status" value="2"/>
</dbReference>
<keyword evidence="3" id="KW-0464">Manganese</keyword>
<name>A0A2R6S5Z6_9APHY</name>
<keyword evidence="5" id="KW-0326">Glycosidase</keyword>
<keyword evidence="2" id="KW-0378">Hydrolase</keyword>
<comment type="caution">
    <text evidence="7">The sequence shown here is derived from an EMBL/GenBank/DDBJ whole genome shotgun (WGS) entry which is preliminary data.</text>
</comment>
<evidence type="ECO:0000256" key="4">
    <source>
        <dbReference type="ARBA" id="ARBA00023239"/>
    </source>
</evidence>
<evidence type="ECO:0000256" key="2">
    <source>
        <dbReference type="ARBA" id="ARBA00022801"/>
    </source>
</evidence>
<dbReference type="GO" id="GO:0004730">
    <property type="term" value="F:pseudouridylate synthase activity"/>
    <property type="evidence" value="ECO:0007669"/>
    <property type="project" value="InterPro"/>
</dbReference>
<keyword evidence="1" id="KW-0479">Metal-binding</keyword>
<sequence>MLRRALFSPTKCTLRSISSLPTALSNLAPIDVHPEVQEALAKHRPVVALETTIITHGMPHPTNLETARSVEGIVRDQGAIPATIGIIGGRIKIGLTPQELEHLAHIGNANPPAVKVSRRDIGPAIALKRDGGTTCSATLIFAAMAGIKQQLGLANGVLFGVPIPEDYEAVGEQLQQAVEQAVIESEENGISKCGKAATPWLLNRVGELTQGRSLASNVALIQNTARVGGQIAVAYARLSEDQRGLRSSSTYPTPDYTSYNHGATNRIDSTVETATKTPESDPYSPAELLVIGSVAVDITAQAKASDIASGMHSTTPGSVSMTLGGVGRNIAEAAHRILTASSSTLSRATVLVSPVGQDSFGRLLTEEIGRLGMRTDGIFNVDSGRSAVCNMILDGSGGLISGVADMGITERFDPKIAIEAIAKYRPKIVAVDGNLSELCLGAVIGYCKANNIGVFFEPTSIVKSTRILSAIATSLKQSTQVGPGSPVMFASPNVLELTEMHMEARSEPLELTTHPTWWDAIDNMALGTPFRMNLEQLARQAACDHSPAKGTLAYLLDKGVAQMAVQLLPFFQHLIVKCGDLGIFTVFRIPADVAKESAWVNERTNIKLRQVVAQGKDGEIVVLKHFPALPLPEANAVNVTGAGDSVVGSILASAVENPIAFQDPATLDRVVERAQKVRTAS</sequence>
<dbReference type="SUPFAM" id="SSF53613">
    <property type="entry name" value="Ribokinase-like"/>
    <property type="match status" value="1"/>
</dbReference>
<dbReference type="InterPro" id="IPR007342">
    <property type="entry name" value="PsuG"/>
</dbReference>
<gene>
    <name evidence="7" type="ORF">PHLCEN_2v510</name>
</gene>
<organism evidence="7 8">
    <name type="scientific">Hermanssonia centrifuga</name>
    <dbReference type="NCBI Taxonomy" id="98765"/>
    <lineage>
        <taxon>Eukaryota</taxon>
        <taxon>Fungi</taxon>
        <taxon>Dikarya</taxon>
        <taxon>Basidiomycota</taxon>
        <taxon>Agaricomycotina</taxon>
        <taxon>Agaricomycetes</taxon>
        <taxon>Polyporales</taxon>
        <taxon>Meruliaceae</taxon>
        <taxon>Hermanssonia</taxon>
    </lineage>
</organism>
<dbReference type="GO" id="GO:0046872">
    <property type="term" value="F:metal ion binding"/>
    <property type="evidence" value="ECO:0007669"/>
    <property type="project" value="UniProtKB-KW"/>
</dbReference>
<evidence type="ECO:0000259" key="6">
    <source>
        <dbReference type="Pfam" id="PF00294"/>
    </source>
</evidence>
<protein>
    <recommendedName>
        <fullName evidence="6">Carbohydrate kinase PfkB domain-containing protein</fullName>
    </recommendedName>
</protein>
<accession>A0A2R6S5Z6</accession>
<dbReference type="SUPFAM" id="SSF110581">
    <property type="entry name" value="Indigoidine synthase A-like"/>
    <property type="match status" value="1"/>
</dbReference>
<dbReference type="PANTHER" id="PTHR42909:SF1">
    <property type="entry name" value="CARBOHYDRATE KINASE PFKB DOMAIN-CONTAINING PROTEIN"/>
    <property type="match status" value="1"/>
</dbReference>
<evidence type="ECO:0000256" key="5">
    <source>
        <dbReference type="ARBA" id="ARBA00023295"/>
    </source>
</evidence>
<dbReference type="AlphaFoldDB" id="A0A2R6S5Z6"/>
<feature type="domain" description="Carbohydrate kinase PfkB" evidence="6">
    <location>
        <begin position="560"/>
        <end position="664"/>
    </location>
</feature>
<dbReference type="Proteomes" id="UP000186601">
    <property type="component" value="Unassembled WGS sequence"/>
</dbReference>
<dbReference type="GO" id="GO:0005737">
    <property type="term" value="C:cytoplasm"/>
    <property type="evidence" value="ECO:0007669"/>
    <property type="project" value="TreeGrafter"/>
</dbReference>
<dbReference type="InterPro" id="IPR022830">
    <property type="entry name" value="Indigdn_synthA-like"/>
</dbReference>
<evidence type="ECO:0000256" key="3">
    <source>
        <dbReference type="ARBA" id="ARBA00023211"/>
    </source>
</evidence>
<dbReference type="OrthoDB" id="198885at2759"/>
<evidence type="ECO:0000313" key="7">
    <source>
        <dbReference type="EMBL" id="PSS37686.1"/>
    </source>
</evidence>
<evidence type="ECO:0000313" key="8">
    <source>
        <dbReference type="Proteomes" id="UP000186601"/>
    </source>
</evidence>
<reference evidence="7 8" key="1">
    <citation type="submission" date="2018-02" db="EMBL/GenBank/DDBJ databases">
        <title>Genome sequence of the basidiomycete white-rot fungus Phlebia centrifuga.</title>
        <authorList>
            <person name="Granchi Z."/>
            <person name="Peng M."/>
            <person name="de Vries R.P."/>
            <person name="Hilden K."/>
            <person name="Makela M.R."/>
            <person name="Grigoriev I."/>
            <person name="Riley R."/>
        </authorList>
    </citation>
    <scope>NUCLEOTIDE SEQUENCE [LARGE SCALE GENOMIC DNA]</scope>
    <source>
        <strain evidence="7 8">FBCC195</strain>
    </source>
</reference>